<gene>
    <name evidence="2" type="ORF">BofuT4_uP130050.1</name>
</gene>
<name>G2YRQ7_BOTF4</name>
<feature type="region of interest" description="Disordered" evidence="1">
    <location>
        <begin position="28"/>
        <end position="49"/>
    </location>
</feature>
<protein>
    <submittedName>
        <fullName evidence="2">Uncharacterized protein</fullName>
    </submittedName>
</protein>
<accession>G2YRQ7</accession>
<proteinExistence type="predicted"/>
<dbReference type="InParanoid" id="G2YRQ7"/>
<dbReference type="Proteomes" id="UP000008177">
    <property type="component" value="Unplaced contigs"/>
</dbReference>
<dbReference type="HOGENOM" id="CLU_3142924_0_0_1"/>
<evidence type="ECO:0000256" key="1">
    <source>
        <dbReference type="SAM" id="MobiDB-lite"/>
    </source>
</evidence>
<organism evidence="2 3">
    <name type="scientific">Botryotinia fuckeliana (strain T4)</name>
    <name type="common">Noble rot fungus</name>
    <name type="synonym">Botrytis cinerea</name>
    <dbReference type="NCBI Taxonomy" id="999810"/>
    <lineage>
        <taxon>Eukaryota</taxon>
        <taxon>Fungi</taxon>
        <taxon>Dikarya</taxon>
        <taxon>Ascomycota</taxon>
        <taxon>Pezizomycotina</taxon>
        <taxon>Leotiomycetes</taxon>
        <taxon>Helotiales</taxon>
        <taxon>Sclerotiniaceae</taxon>
        <taxon>Botrytis</taxon>
    </lineage>
</organism>
<dbReference type="EMBL" id="FQ790350">
    <property type="protein sequence ID" value="CCD54305.1"/>
    <property type="molecule type" value="Genomic_DNA"/>
</dbReference>
<reference evidence="3" key="1">
    <citation type="journal article" date="2011" name="PLoS Genet.">
        <title>Genomic analysis of the necrotrophic fungal pathogens Sclerotinia sclerotiorum and Botrytis cinerea.</title>
        <authorList>
            <person name="Amselem J."/>
            <person name="Cuomo C.A."/>
            <person name="van Kan J.A."/>
            <person name="Viaud M."/>
            <person name="Benito E.P."/>
            <person name="Couloux A."/>
            <person name="Coutinho P.M."/>
            <person name="de Vries R.P."/>
            <person name="Dyer P.S."/>
            <person name="Fillinger S."/>
            <person name="Fournier E."/>
            <person name="Gout L."/>
            <person name="Hahn M."/>
            <person name="Kohn L."/>
            <person name="Lapalu N."/>
            <person name="Plummer K.M."/>
            <person name="Pradier J.M."/>
            <person name="Quevillon E."/>
            <person name="Sharon A."/>
            <person name="Simon A."/>
            <person name="ten Have A."/>
            <person name="Tudzynski B."/>
            <person name="Tudzynski P."/>
            <person name="Wincker P."/>
            <person name="Andrew M."/>
            <person name="Anthouard V."/>
            <person name="Beever R.E."/>
            <person name="Beffa R."/>
            <person name="Benoit I."/>
            <person name="Bouzid O."/>
            <person name="Brault B."/>
            <person name="Chen Z."/>
            <person name="Choquer M."/>
            <person name="Collemare J."/>
            <person name="Cotton P."/>
            <person name="Danchin E.G."/>
            <person name="Da Silva C."/>
            <person name="Gautier A."/>
            <person name="Giraud C."/>
            <person name="Giraud T."/>
            <person name="Gonzalez C."/>
            <person name="Grossetete S."/>
            <person name="Guldener U."/>
            <person name="Henrissat B."/>
            <person name="Howlett B.J."/>
            <person name="Kodira C."/>
            <person name="Kretschmer M."/>
            <person name="Lappartient A."/>
            <person name="Leroch M."/>
            <person name="Levis C."/>
            <person name="Mauceli E."/>
            <person name="Neuveglise C."/>
            <person name="Oeser B."/>
            <person name="Pearson M."/>
            <person name="Poulain J."/>
            <person name="Poussereau N."/>
            <person name="Quesneville H."/>
            <person name="Rascle C."/>
            <person name="Schumacher J."/>
            <person name="Segurens B."/>
            <person name="Sexton A."/>
            <person name="Silva E."/>
            <person name="Sirven C."/>
            <person name="Soanes D.M."/>
            <person name="Talbot N.J."/>
            <person name="Templeton M."/>
            <person name="Yandava C."/>
            <person name="Yarden O."/>
            <person name="Zeng Q."/>
            <person name="Rollins J.A."/>
            <person name="Lebrun M.H."/>
            <person name="Dickman M."/>
        </authorList>
    </citation>
    <scope>NUCLEOTIDE SEQUENCE [LARGE SCALE GENOMIC DNA]</scope>
    <source>
        <strain evidence="3">T4</strain>
    </source>
</reference>
<dbReference type="AlphaFoldDB" id="G2YRQ7"/>
<evidence type="ECO:0000313" key="3">
    <source>
        <dbReference type="Proteomes" id="UP000008177"/>
    </source>
</evidence>
<sequence>MNISDAKSPLPSSAKIEIPLESMHEWLARGHKTQAGAEAGIPPPSWPST</sequence>
<evidence type="ECO:0000313" key="2">
    <source>
        <dbReference type="EMBL" id="CCD54305.1"/>
    </source>
</evidence>